<proteinExistence type="predicted"/>
<name>A0A975BTE3_9BACT</name>
<dbReference type="Proteomes" id="UP000663722">
    <property type="component" value="Chromosome"/>
</dbReference>
<accession>A0A975BTE3</accession>
<keyword evidence="2" id="KW-1185">Reference proteome</keyword>
<dbReference type="KEGG" id="dmm:dnm_073890"/>
<protein>
    <submittedName>
        <fullName evidence="1">Uncharacterized protein</fullName>
    </submittedName>
</protein>
<gene>
    <name evidence="1" type="ORF">dnm_073890</name>
</gene>
<evidence type="ECO:0000313" key="2">
    <source>
        <dbReference type="Proteomes" id="UP000663722"/>
    </source>
</evidence>
<dbReference type="AlphaFoldDB" id="A0A975BTE3"/>
<dbReference type="EMBL" id="CP061800">
    <property type="protein sequence ID" value="QTA91325.1"/>
    <property type="molecule type" value="Genomic_DNA"/>
</dbReference>
<organism evidence="1 2">
    <name type="scientific">Desulfonema magnum</name>
    <dbReference type="NCBI Taxonomy" id="45655"/>
    <lineage>
        <taxon>Bacteria</taxon>
        <taxon>Pseudomonadati</taxon>
        <taxon>Thermodesulfobacteriota</taxon>
        <taxon>Desulfobacteria</taxon>
        <taxon>Desulfobacterales</taxon>
        <taxon>Desulfococcaceae</taxon>
        <taxon>Desulfonema</taxon>
    </lineage>
</organism>
<reference evidence="1" key="1">
    <citation type="journal article" date="2021" name="Microb. Physiol.">
        <title>Proteogenomic Insights into the Physiology of Marine, Sulfate-Reducing, Filamentous Desulfonema limicola and Desulfonema magnum.</title>
        <authorList>
            <person name="Schnaars V."/>
            <person name="Wohlbrand L."/>
            <person name="Scheve S."/>
            <person name="Hinrichs C."/>
            <person name="Reinhardt R."/>
            <person name="Rabus R."/>
        </authorList>
    </citation>
    <scope>NUCLEOTIDE SEQUENCE</scope>
    <source>
        <strain evidence="1">4be13</strain>
    </source>
</reference>
<evidence type="ECO:0000313" key="1">
    <source>
        <dbReference type="EMBL" id="QTA91325.1"/>
    </source>
</evidence>
<sequence>MDIFENQHDNTGKWRASDFIIGVPDEINKNILKIGNI</sequence>